<keyword evidence="7" id="KW-0566">Pantothenate biosynthesis</keyword>
<dbReference type="Proteomes" id="UP000037122">
    <property type="component" value="Unassembled WGS sequence"/>
</dbReference>
<reference evidence="9" key="1">
    <citation type="journal article" date="2015" name="BMC Genomics">
        <title>Draft genome of a commonly misdiagnosed multidrug resistant pathogen Candida auris.</title>
        <authorList>
            <person name="Chatterjee S."/>
            <person name="Alampalli S.V."/>
            <person name="Nageshan R.K."/>
            <person name="Chettiar S.T."/>
            <person name="Joshi S."/>
            <person name="Tatu U.S."/>
        </authorList>
    </citation>
    <scope>NUCLEOTIDE SEQUENCE [LARGE SCALE GENOMIC DNA]</scope>
    <source>
        <strain evidence="9">6684</strain>
    </source>
</reference>
<evidence type="ECO:0000256" key="1">
    <source>
        <dbReference type="ARBA" id="ARBA00005033"/>
    </source>
</evidence>
<proteinExistence type="inferred from homology"/>
<comment type="function">
    <text evidence="7">Catalyzes the reversible reaction in which hydroxymethyl group from 5,10-methylenetetrahydrofolate is transferred onto alpha-ketoisovalerate to form ketopantoate.</text>
</comment>
<dbReference type="VEuPathDB" id="FungiDB:CJI97_002610"/>
<organism evidence="8 9">
    <name type="scientific">Candidozyma auris</name>
    <name type="common">Yeast</name>
    <name type="synonym">Candida auris</name>
    <dbReference type="NCBI Taxonomy" id="498019"/>
    <lineage>
        <taxon>Eukaryota</taxon>
        <taxon>Fungi</taxon>
        <taxon>Dikarya</taxon>
        <taxon>Ascomycota</taxon>
        <taxon>Saccharomycotina</taxon>
        <taxon>Pichiomycetes</taxon>
        <taxon>Metschnikowiaceae</taxon>
        <taxon>Candidozyma</taxon>
    </lineage>
</organism>
<dbReference type="HAMAP" id="MF_00156">
    <property type="entry name" value="PanB"/>
    <property type="match status" value="1"/>
</dbReference>
<dbReference type="VEuPathDB" id="FungiDB:QG37_07689"/>
<evidence type="ECO:0000313" key="9">
    <source>
        <dbReference type="Proteomes" id="UP000037122"/>
    </source>
</evidence>
<comment type="caution">
    <text evidence="8">The sequence shown here is derived from an EMBL/GenBank/DDBJ whole genome shotgun (WGS) entry which is preliminary data.</text>
</comment>
<evidence type="ECO:0000256" key="3">
    <source>
        <dbReference type="ARBA" id="ARBA00011881"/>
    </source>
</evidence>
<dbReference type="Pfam" id="PF02548">
    <property type="entry name" value="Pantoate_transf"/>
    <property type="match status" value="1"/>
</dbReference>
<dbReference type="GO" id="GO:0003864">
    <property type="term" value="F:3-methyl-2-oxobutanoate hydroxymethyltransferase activity"/>
    <property type="evidence" value="ECO:0007669"/>
    <property type="project" value="UniProtKB-EC"/>
</dbReference>
<accession>A0A0L0NP97</accession>
<comment type="similarity">
    <text evidence="2 7">Belongs to the PanB family.</text>
</comment>
<evidence type="ECO:0000256" key="7">
    <source>
        <dbReference type="RuleBase" id="RU362100"/>
    </source>
</evidence>
<dbReference type="Gene3D" id="3.20.20.60">
    <property type="entry name" value="Phosphoenolpyruvate-binding domains"/>
    <property type="match status" value="1"/>
</dbReference>
<dbReference type="FunFam" id="3.20.20.60:FF:000003">
    <property type="entry name" value="3-methyl-2-oxobutanoate hydroxymethyltransferase"/>
    <property type="match status" value="1"/>
</dbReference>
<dbReference type="PANTHER" id="PTHR20881:SF0">
    <property type="entry name" value="3-METHYL-2-OXOBUTANOATE HYDROXYMETHYLTRANSFERASE"/>
    <property type="match status" value="1"/>
</dbReference>
<dbReference type="SUPFAM" id="SSF51621">
    <property type="entry name" value="Phosphoenolpyruvate/pyruvate domain"/>
    <property type="match status" value="1"/>
</dbReference>
<evidence type="ECO:0000256" key="2">
    <source>
        <dbReference type="ARBA" id="ARBA00008676"/>
    </source>
</evidence>
<dbReference type="CDD" id="cd06557">
    <property type="entry name" value="KPHMT-like"/>
    <property type="match status" value="1"/>
</dbReference>
<dbReference type="PIRSF" id="PIRSF000388">
    <property type="entry name" value="Pantoate_hydroxy_MeTrfase"/>
    <property type="match status" value="1"/>
</dbReference>
<sequence>MFFKSLLHAIRRFSVAPVVRSSYTATPRTTLTDLRSLYETKKPITVVTAWDFLTGQIVDKAKADIALVGDSLAMVALGYPDTNEIELDEMLYHVRAVNRGNQSSFIVADMPFGTYEKSTEQAVETAIKVVKYGKAQAVKLEGGQEMADTVRAIVRAGVPVMGHIGLTPQKHHTLGGYKLQGNSAESARKLIDDGLALEDAGAFGMIVECVPNKLAGIVTEAVKIPTVGIGAGPYVSGQVLVLADMLQMNDPDNYKLAKFVKPYMRFFEDATKAVSQYKQDVVDKVFPNADQNGYKMKSEILRDARQYAESKKQAEL</sequence>
<name>A0A0L0NP97_CANAR</name>
<comment type="catalytic activity">
    <reaction evidence="6 7">
        <text>(6R)-5,10-methylene-5,6,7,8-tetrahydrofolate + 3-methyl-2-oxobutanoate + H2O = 2-dehydropantoate + (6S)-5,6,7,8-tetrahydrofolate</text>
        <dbReference type="Rhea" id="RHEA:11824"/>
        <dbReference type="ChEBI" id="CHEBI:11561"/>
        <dbReference type="ChEBI" id="CHEBI:11851"/>
        <dbReference type="ChEBI" id="CHEBI:15377"/>
        <dbReference type="ChEBI" id="CHEBI:15636"/>
        <dbReference type="ChEBI" id="CHEBI:57453"/>
        <dbReference type="EC" id="2.1.2.11"/>
    </reaction>
</comment>
<dbReference type="VEuPathDB" id="FungiDB:CJJ09_001534"/>
<dbReference type="AlphaFoldDB" id="A0A0L0NP97"/>
<dbReference type="PANTHER" id="PTHR20881">
    <property type="entry name" value="3-METHYL-2-OXOBUTANOATE HYDROXYMETHYLTRANSFERASE"/>
    <property type="match status" value="1"/>
</dbReference>
<evidence type="ECO:0000256" key="4">
    <source>
        <dbReference type="ARBA" id="ARBA00012618"/>
    </source>
</evidence>
<dbReference type="InterPro" id="IPR040442">
    <property type="entry name" value="Pyrv_kinase-like_dom_sf"/>
</dbReference>
<dbReference type="VEuPathDB" id="FungiDB:CJI96_0000405"/>
<evidence type="ECO:0000256" key="6">
    <source>
        <dbReference type="ARBA" id="ARBA00049172"/>
    </source>
</evidence>
<protein>
    <recommendedName>
        <fullName evidence="4 7">3-methyl-2-oxobutanoate hydroxymethyltransferase</fullName>
        <ecNumber evidence="4 7">2.1.2.11</ecNumber>
    </recommendedName>
</protein>
<dbReference type="GO" id="GO:0005739">
    <property type="term" value="C:mitochondrion"/>
    <property type="evidence" value="ECO:0007669"/>
    <property type="project" value="TreeGrafter"/>
</dbReference>
<comment type="pathway">
    <text evidence="1 7">Cofactor biosynthesis; (R)-pantothenate biosynthesis; (R)-pantoate from 3-methyl-2-oxobutanoate: step 1/2.</text>
</comment>
<dbReference type="EC" id="2.1.2.11" evidence="4 7"/>
<dbReference type="EMBL" id="LGST01000062">
    <property type="protein sequence ID" value="KND95977.1"/>
    <property type="molecule type" value="Genomic_DNA"/>
</dbReference>
<comment type="subunit">
    <text evidence="3">Homotetramer.</text>
</comment>
<dbReference type="InterPro" id="IPR003700">
    <property type="entry name" value="Pantoate_hydroxy_MeTrfase"/>
</dbReference>
<keyword evidence="5 7" id="KW-0808">Transferase</keyword>
<evidence type="ECO:0000256" key="5">
    <source>
        <dbReference type="ARBA" id="ARBA00022679"/>
    </source>
</evidence>
<dbReference type="NCBIfam" id="NF001452">
    <property type="entry name" value="PRK00311.1"/>
    <property type="match status" value="1"/>
</dbReference>
<dbReference type="InterPro" id="IPR015813">
    <property type="entry name" value="Pyrv/PenolPyrv_kinase-like_dom"/>
</dbReference>
<dbReference type="GO" id="GO:0015940">
    <property type="term" value="P:pantothenate biosynthetic process"/>
    <property type="evidence" value="ECO:0007669"/>
    <property type="project" value="UniProtKB-UniPathway"/>
</dbReference>
<dbReference type="NCBIfam" id="TIGR00222">
    <property type="entry name" value="panB"/>
    <property type="match status" value="1"/>
</dbReference>
<dbReference type="GO" id="GO:0000287">
    <property type="term" value="F:magnesium ion binding"/>
    <property type="evidence" value="ECO:0007669"/>
    <property type="project" value="TreeGrafter"/>
</dbReference>
<gene>
    <name evidence="8" type="ORF">QG37_07689</name>
</gene>
<dbReference type="VEuPathDB" id="FungiDB:CJJ07_003518"/>
<dbReference type="UniPathway" id="UPA00028">
    <property type="reaction ID" value="UER00003"/>
</dbReference>
<evidence type="ECO:0000313" key="8">
    <source>
        <dbReference type="EMBL" id="KND95977.1"/>
    </source>
</evidence>